<dbReference type="AlphaFoldDB" id="A0A1J5Q992"/>
<protein>
    <submittedName>
        <fullName evidence="9">Coupling protein TraD</fullName>
    </submittedName>
</protein>
<evidence type="ECO:0000256" key="5">
    <source>
        <dbReference type="ARBA" id="ARBA00023136"/>
    </source>
</evidence>
<gene>
    <name evidence="9" type="primary">traD_2</name>
    <name evidence="9" type="ORF">GALL_383030</name>
</gene>
<dbReference type="InterPro" id="IPR019476">
    <property type="entry name" value="T4SS_TraD_DNA-bd"/>
</dbReference>
<feature type="transmembrane region" description="Helical" evidence="7">
    <location>
        <begin position="12"/>
        <end position="34"/>
    </location>
</feature>
<dbReference type="PANTHER" id="PTHR37937:SF1">
    <property type="entry name" value="CONJUGATIVE TRANSFER: DNA TRANSPORT"/>
    <property type="match status" value="1"/>
</dbReference>
<evidence type="ECO:0000256" key="4">
    <source>
        <dbReference type="ARBA" id="ARBA00022989"/>
    </source>
</evidence>
<evidence type="ECO:0000313" key="9">
    <source>
        <dbReference type="EMBL" id="OIQ79952.1"/>
    </source>
</evidence>
<evidence type="ECO:0000256" key="3">
    <source>
        <dbReference type="ARBA" id="ARBA00022692"/>
    </source>
</evidence>
<sequence>MKNSDKLPPKIGLGLTVGGLAALIIFYQVAWLLWQIPYPTEMEYNFKSHIAHWCAMTVNDWLPLLFKSTANDYRYYLGHLNPDVSANVFLWRFDIAAFVGVVVGGFIGYLTGKPELAERHVRGHQLKEGNDAEISVREQAKTEGQRSGDGLRLHKQFRWKMPLDRECRHSLVIGATGAGKTTIITPMMMAAIERGDQLVIYDNKGDFTEWVPDAVLLAPWDARSHALDIARDCRNAQQARELAAHLIPAGKDPIWHQATRQILTALIIKLQSEKPEAWTWRDLYDLVCGSHDDLLGIVKSYTPEASKILEAPGKTTQSVLMHLSTNAWLIADLAKAWGDAPPEKRFSVTDWIKGINVQKKVLILQGSANYNELSNAYIQFVFSLATGLINSPEIPKSKKRRLWFYLDEFPQLGKLERVRALLEVGRSKGIRVVLACQDISQIREVYGEHAANSWLGIVGTYIFTRMGSGETANFIAEKVVGYKTIDRRIVNGDETSAPVREKELVIDQSELSEAIGPHQNGVDALLIGFKDALVINWPYTETVELREASVLADWLNRHEIKVPSHTPKENTDSIDKARIKLRKPTTDQLAVMASTGSNITEAGEDVDDMSPDVTGDNHESR</sequence>
<dbReference type="EMBL" id="MLJW01001132">
    <property type="protein sequence ID" value="OIQ79952.1"/>
    <property type="molecule type" value="Genomic_DNA"/>
</dbReference>
<keyword evidence="2" id="KW-1003">Cell membrane</keyword>
<evidence type="ECO:0000256" key="2">
    <source>
        <dbReference type="ARBA" id="ARBA00022475"/>
    </source>
</evidence>
<dbReference type="InterPro" id="IPR051539">
    <property type="entry name" value="T4SS-coupling_protein"/>
</dbReference>
<dbReference type="InterPro" id="IPR027417">
    <property type="entry name" value="P-loop_NTPase"/>
</dbReference>
<dbReference type="Gene3D" id="3.40.50.300">
    <property type="entry name" value="P-loop containing nucleotide triphosphate hydrolases"/>
    <property type="match status" value="2"/>
</dbReference>
<keyword evidence="4 7" id="KW-1133">Transmembrane helix</keyword>
<feature type="region of interest" description="Disordered" evidence="6">
    <location>
        <begin position="594"/>
        <end position="621"/>
    </location>
</feature>
<dbReference type="PANTHER" id="PTHR37937">
    <property type="entry name" value="CONJUGATIVE TRANSFER: DNA TRANSPORT"/>
    <property type="match status" value="1"/>
</dbReference>
<dbReference type="GO" id="GO:0005886">
    <property type="term" value="C:plasma membrane"/>
    <property type="evidence" value="ECO:0007669"/>
    <property type="project" value="UniProtKB-SubCell"/>
</dbReference>
<evidence type="ECO:0000256" key="1">
    <source>
        <dbReference type="ARBA" id="ARBA00004651"/>
    </source>
</evidence>
<comment type="caution">
    <text evidence="9">The sequence shown here is derived from an EMBL/GenBank/DDBJ whole genome shotgun (WGS) entry which is preliminary data.</text>
</comment>
<dbReference type="Pfam" id="PF10412">
    <property type="entry name" value="TrwB_AAD_bind"/>
    <property type="match status" value="1"/>
</dbReference>
<feature type="domain" description="Type IV secretion system coupling protein TraD DNA-binding" evidence="8">
    <location>
        <begin position="161"/>
        <end position="491"/>
    </location>
</feature>
<keyword evidence="3 7" id="KW-0812">Transmembrane</keyword>
<name>A0A1J5Q992_9ZZZZ</name>
<comment type="subcellular location">
    <subcellularLocation>
        <location evidence="1">Cell membrane</location>
        <topology evidence="1">Multi-pass membrane protein</topology>
    </subcellularLocation>
</comment>
<accession>A0A1J5Q992</accession>
<evidence type="ECO:0000256" key="6">
    <source>
        <dbReference type="SAM" id="MobiDB-lite"/>
    </source>
</evidence>
<organism evidence="9">
    <name type="scientific">mine drainage metagenome</name>
    <dbReference type="NCBI Taxonomy" id="410659"/>
    <lineage>
        <taxon>unclassified sequences</taxon>
        <taxon>metagenomes</taxon>
        <taxon>ecological metagenomes</taxon>
    </lineage>
</organism>
<evidence type="ECO:0000259" key="8">
    <source>
        <dbReference type="Pfam" id="PF10412"/>
    </source>
</evidence>
<feature type="transmembrane region" description="Helical" evidence="7">
    <location>
        <begin position="89"/>
        <end position="110"/>
    </location>
</feature>
<proteinExistence type="predicted"/>
<dbReference type="CDD" id="cd01127">
    <property type="entry name" value="TrwB_TraG_TraD_VirD4"/>
    <property type="match status" value="1"/>
</dbReference>
<reference evidence="9" key="1">
    <citation type="submission" date="2016-10" db="EMBL/GenBank/DDBJ databases">
        <title>Sequence of Gallionella enrichment culture.</title>
        <authorList>
            <person name="Poehlein A."/>
            <person name="Muehling M."/>
            <person name="Daniel R."/>
        </authorList>
    </citation>
    <scope>NUCLEOTIDE SEQUENCE</scope>
</reference>
<keyword evidence="5 7" id="KW-0472">Membrane</keyword>
<evidence type="ECO:0000256" key="7">
    <source>
        <dbReference type="SAM" id="Phobius"/>
    </source>
</evidence>
<dbReference type="SUPFAM" id="SSF52540">
    <property type="entry name" value="P-loop containing nucleoside triphosphate hydrolases"/>
    <property type="match status" value="1"/>
</dbReference>